<keyword evidence="3" id="KW-1185">Reference proteome</keyword>
<keyword evidence="1" id="KW-0732">Signal</keyword>
<evidence type="ECO:0000256" key="1">
    <source>
        <dbReference type="SAM" id="SignalP"/>
    </source>
</evidence>
<dbReference type="AlphaFoldDB" id="A0AAV1JXA0"/>
<dbReference type="EMBL" id="CAVLEF010000265">
    <property type="protein sequence ID" value="CAK1553947.1"/>
    <property type="molecule type" value="Genomic_DNA"/>
</dbReference>
<protein>
    <submittedName>
        <fullName evidence="2">Uncharacterized protein</fullName>
    </submittedName>
</protein>
<comment type="caution">
    <text evidence="2">The sequence shown here is derived from an EMBL/GenBank/DDBJ whole genome shotgun (WGS) entry which is preliminary data.</text>
</comment>
<name>A0AAV1JXA0_9NEOP</name>
<feature type="signal peptide" evidence="1">
    <location>
        <begin position="1"/>
        <end position="16"/>
    </location>
</feature>
<dbReference type="Proteomes" id="UP001497472">
    <property type="component" value="Unassembled WGS sequence"/>
</dbReference>
<evidence type="ECO:0000313" key="3">
    <source>
        <dbReference type="Proteomes" id="UP001497472"/>
    </source>
</evidence>
<gene>
    <name evidence="2" type="ORF">LNINA_LOCUS12906</name>
</gene>
<sequence>MLLPFWSFSFASIIWAWEINPKRDFETGTRPDIRHSNPLSEHIPNFYHTETNNSNTEELKSYFNFLSRLSASMIYNIHNNIIHNYGLHEVEAKTIDSNFNATRTEYQIILNEYFGRMARNVKYNDSTIFLLDFTDLSNFLLQSVIESNLAELKGKFLLPNFCYNQPSKYTILRQQMKIAINVMEVEICTNLSICIGNSVYTEFIVECLRYLLDASDERIKSFFVGLSDVLYDFMHTIKTTDRFRKKIETFAQKSPANHKDAVDFIDEALTGQDTDIFQSKYTMLVNTIRQFAKVIDDNYDLTEENVRILDGLSTKLYGINDDFDIKNVLDDLVRNLELNVKIWPLEAQNKLDYWWLQVVQLASRI</sequence>
<proteinExistence type="predicted"/>
<reference evidence="2 3" key="1">
    <citation type="submission" date="2023-11" db="EMBL/GenBank/DDBJ databases">
        <authorList>
            <person name="Okamura Y."/>
        </authorList>
    </citation>
    <scope>NUCLEOTIDE SEQUENCE [LARGE SCALE GENOMIC DNA]</scope>
</reference>
<accession>A0AAV1JXA0</accession>
<organism evidence="2 3">
    <name type="scientific">Leptosia nina</name>
    <dbReference type="NCBI Taxonomy" id="320188"/>
    <lineage>
        <taxon>Eukaryota</taxon>
        <taxon>Metazoa</taxon>
        <taxon>Ecdysozoa</taxon>
        <taxon>Arthropoda</taxon>
        <taxon>Hexapoda</taxon>
        <taxon>Insecta</taxon>
        <taxon>Pterygota</taxon>
        <taxon>Neoptera</taxon>
        <taxon>Endopterygota</taxon>
        <taxon>Lepidoptera</taxon>
        <taxon>Glossata</taxon>
        <taxon>Ditrysia</taxon>
        <taxon>Papilionoidea</taxon>
        <taxon>Pieridae</taxon>
        <taxon>Pierinae</taxon>
        <taxon>Leptosia</taxon>
    </lineage>
</organism>
<feature type="chain" id="PRO_5043931507" evidence="1">
    <location>
        <begin position="17"/>
        <end position="365"/>
    </location>
</feature>
<evidence type="ECO:0000313" key="2">
    <source>
        <dbReference type="EMBL" id="CAK1553947.1"/>
    </source>
</evidence>